<sequence length="224" mass="25387">MSNSSTKTVSTLVLFIAGLLLCNPFIANAFKINLQLTGDVNFPGILKMNVGMDKKFDRLCFLGQDALGMIDLSFLETLAENGIPEGDYQVAHAFPDERWPVRSFSPNGALRFSPLPELQSAVFKNLGKSGLAIHAKDFFPLAEKLTQNPKMILFFNDQLFEKLMERWGTLRVSNWDMGRFQDFYKRNTQSIDQWKVRVEQVPLDPVKSICEPLKVQRKPGAEPE</sequence>
<name>A0A381Q5T9_9ZZZZ</name>
<protein>
    <submittedName>
        <fullName evidence="1">Uncharacterized protein</fullName>
    </submittedName>
</protein>
<reference evidence="1" key="1">
    <citation type="submission" date="2018-05" db="EMBL/GenBank/DDBJ databases">
        <authorList>
            <person name="Lanie J.A."/>
            <person name="Ng W.-L."/>
            <person name="Kazmierczak K.M."/>
            <person name="Andrzejewski T.M."/>
            <person name="Davidsen T.M."/>
            <person name="Wayne K.J."/>
            <person name="Tettelin H."/>
            <person name="Glass J.I."/>
            <person name="Rusch D."/>
            <person name="Podicherti R."/>
            <person name="Tsui H.-C.T."/>
            <person name="Winkler M.E."/>
        </authorList>
    </citation>
    <scope>NUCLEOTIDE SEQUENCE</scope>
</reference>
<gene>
    <name evidence="1" type="ORF">METZ01_LOCUS27526</name>
</gene>
<dbReference type="EMBL" id="UINC01001218">
    <property type="protein sequence ID" value="SUZ74672.1"/>
    <property type="molecule type" value="Genomic_DNA"/>
</dbReference>
<proteinExistence type="predicted"/>
<evidence type="ECO:0000313" key="1">
    <source>
        <dbReference type="EMBL" id="SUZ74672.1"/>
    </source>
</evidence>
<dbReference type="AlphaFoldDB" id="A0A381Q5T9"/>
<accession>A0A381Q5T9</accession>
<organism evidence="1">
    <name type="scientific">marine metagenome</name>
    <dbReference type="NCBI Taxonomy" id="408172"/>
    <lineage>
        <taxon>unclassified sequences</taxon>
        <taxon>metagenomes</taxon>
        <taxon>ecological metagenomes</taxon>
    </lineage>
</organism>